<dbReference type="EMBL" id="ABEU02000010">
    <property type="protein sequence ID" value="PNR46226.1"/>
    <property type="molecule type" value="Genomic_DNA"/>
</dbReference>
<dbReference type="Gramene" id="Pp3c10_3040V3.2">
    <property type="protein sequence ID" value="PAC:32900003.CDS.1"/>
    <property type="gene ID" value="Pp3c10_3040"/>
</dbReference>
<keyword evidence="3" id="KW-1185">Reference proteome</keyword>
<dbReference type="Gramene" id="Pp3c10_3040V3.1">
    <property type="protein sequence ID" value="PAC:32900002.CDS.1"/>
    <property type="gene ID" value="Pp3c10_3040"/>
</dbReference>
<evidence type="ECO:0008006" key="4">
    <source>
        <dbReference type="Google" id="ProtNLM"/>
    </source>
</evidence>
<name>A0A2K1JXG8_PHYPA</name>
<evidence type="ECO:0000313" key="3">
    <source>
        <dbReference type="Proteomes" id="UP000006727"/>
    </source>
</evidence>
<dbReference type="AlphaFoldDB" id="A0A2K1JXG8"/>
<sequence length="284" mass="32840">MDFLQLSIEIITKATISLREATLNERQCKNLLQNFSRGVERIQSIIGRSCTNVFDGAKKDLFQIIYKARALIEECCKEDWLKIVVLQIDNKKTFRELLVDFKCCCDTICNISQYYYSTQIKEIIEIKRSTKFFPTCIDEVDQDLLSLLQMLNGILLHQLLGSEDMKLAHYLIGRIRDIEKAKGGGLDIIILLDEYPLLEYRRPPILLSRKRQGGVAIYSTKWLDLESANKVTPIVDLSKEYTKEILKEVGILGGLSHSNIIKFFCCGFSKKKKKNLNMLWKKER</sequence>
<dbReference type="EnsemblPlants" id="Pp3c10_3040V3.1">
    <property type="protein sequence ID" value="PAC:32900002.CDS.1"/>
    <property type="gene ID" value="Pp3c10_3040"/>
</dbReference>
<organism evidence="1">
    <name type="scientific">Physcomitrium patens</name>
    <name type="common">Spreading-leaved earth moss</name>
    <name type="synonym">Physcomitrella patens</name>
    <dbReference type="NCBI Taxonomy" id="3218"/>
    <lineage>
        <taxon>Eukaryota</taxon>
        <taxon>Viridiplantae</taxon>
        <taxon>Streptophyta</taxon>
        <taxon>Embryophyta</taxon>
        <taxon>Bryophyta</taxon>
        <taxon>Bryophytina</taxon>
        <taxon>Bryopsida</taxon>
        <taxon>Funariidae</taxon>
        <taxon>Funariales</taxon>
        <taxon>Funariaceae</taxon>
        <taxon>Physcomitrium</taxon>
    </lineage>
</organism>
<evidence type="ECO:0000313" key="1">
    <source>
        <dbReference type="EMBL" id="PNR46226.1"/>
    </source>
</evidence>
<dbReference type="Gene3D" id="3.30.200.20">
    <property type="entry name" value="Phosphorylase Kinase, domain 1"/>
    <property type="match status" value="1"/>
</dbReference>
<proteinExistence type="predicted"/>
<gene>
    <name evidence="1" type="ORF">PHYPA_013345</name>
</gene>
<reference evidence="1 3" key="2">
    <citation type="journal article" date="2018" name="Plant J.">
        <title>The Physcomitrella patens chromosome-scale assembly reveals moss genome structure and evolution.</title>
        <authorList>
            <person name="Lang D."/>
            <person name="Ullrich K.K."/>
            <person name="Murat F."/>
            <person name="Fuchs J."/>
            <person name="Jenkins J."/>
            <person name="Haas F.B."/>
            <person name="Piednoel M."/>
            <person name="Gundlach H."/>
            <person name="Van Bel M."/>
            <person name="Meyberg R."/>
            <person name="Vives C."/>
            <person name="Morata J."/>
            <person name="Symeonidi A."/>
            <person name="Hiss M."/>
            <person name="Muchero W."/>
            <person name="Kamisugi Y."/>
            <person name="Saleh O."/>
            <person name="Blanc G."/>
            <person name="Decker E.L."/>
            <person name="van Gessel N."/>
            <person name="Grimwood J."/>
            <person name="Hayes R.D."/>
            <person name="Graham S.W."/>
            <person name="Gunter L.E."/>
            <person name="McDaniel S.F."/>
            <person name="Hoernstein S.N.W."/>
            <person name="Larsson A."/>
            <person name="Li F.W."/>
            <person name="Perroud P.F."/>
            <person name="Phillips J."/>
            <person name="Ranjan P."/>
            <person name="Rokshar D.S."/>
            <person name="Rothfels C.J."/>
            <person name="Schneider L."/>
            <person name="Shu S."/>
            <person name="Stevenson D.W."/>
            <person name="Thummler F."/>
            <person name="Tillich M."/>
            <person name="Villarreal Aguilar J.C."/>
            <person name="Widiez T."/>
            <person name="Wong G.K."/>
            <person name="Wymore A."/>
            <person name="Zhang Y."/>
            <person name="Zimmer A.D."/>
            <person name="Quatrano R.S."/>
            <person name="Mayer K.F.X."/>
            <person name="Goodstein D."/>
            <person name="Casacuberta J.M."/>
            <person name="Vandepoele K."/>
            <person name="Reski R."/>
            <person name="Cuming A.C."/>
            <person name="Tuskan G.A."/>
            <person name="Maumus F."/>
            <person name="Salse J."/>
            <person name="Schmutz J."/>
            <person name="Rensing S.A."/>
        </authorList>
    </citation>
    <scope>NUCLEOTIDE SEQUENCE [LARGE SCALE GENOMIC DNA]</scope>
    <source>
        <strain evidence="2 3">cv. Gransden 2004</strain>
    </source>
</reference>
<evidence type="ECO:0000313" key="2">
    <source>
        <dbReference type="EnsemblPlants" id="PAC:32900002.CDS.1"/>
    </source>
</evidence>
<protein>
    <recommendedName>
        <fullName evidence="4">Protein kinase domain-containing protein</fullName>
    </recommendedName>
</protein>
<reference evidence="1 3" key="1">
    <citation type="journal article" date="2008" name="Science">
        <title>The Physcomitrella genome reveals evolutionary insights into the conquest of land by plants.</title>
        <authorList>
            <person name="Rensing S."/>
            <person name="Lang D."/>
            <person name="Zimmer A."/>
            <person name="Terry A."/>
            <person name="Salamov A."/>
            <person name="Shapiro H."/>
            <person name="Nishiyama T."/>
            <person name="Perroud P.-F."/>
            <person name="Lindquist E."/>
            <person name="Kamisugi Y."/>
            <person name="Tanahashi T."/>
            <person name="Sakakibara K."/>
            <person name="Fujita T."/>
            <person name="Oishi K."/>
            <person name="Shin-I T."/>
            <person name="Kuroki Y."/>
            <person name="Toyoda A."/>
            <person name="Suzuki Y."/>
            <person name="Hashimoto A."/>
            <person name="Yamaguchi K."/>
            <person name="Sugano A."/>
            <person name="Kohara Y."/>
            <person name="Fujiyama A."/>
            <person name="Anterola A."/>
            <person name="Aoki S."/>
            <person name="Ashton N."/>
            <person name="Barbazuk W.B."/>
            <person name="Barker E."/>
            <person name="Bennetzen J."/>
            <person name="Bezanilla M."/>
            <person name="Blankenship R."/>
            <person name="Cho S.H."/>
            <person name="Dutcher S."/>
            <person name="Estelle M."/>
            <person name="Fawcett J.A."/>
            <person name="Gundlach H."/>
            <person name="Hanada K."/>
            <person name="Heyl A."/>
            <person name="Hicks K.A."/>
            <person name="Hugh J."/>
            <person name="Lohr M."/>
            <person name="Mayer K."/>
            <person name="Melkozernov A."/>
            <person name="Murata T."/>
            <person name="Nelson D."/>
            <person name="Pils B."/>
            <person name="Prigge M."/>
            <person name="Reiss B."/>
            <person name="Renner T."/>
            <person name="Rombauts S."/>
            <person name="Rushton P."/>
            <person name="Sanderfoot A."/>
            <person name="Schween G."/>
            <person name="Shiu S.-H."/>
            <person name="Stueber K."/>
            <person name="Theodoulou F.L."/>
            <person name="Tu H."/>
            <person name="Van de Peer Y."/>
            <person name="Verrier P.J."/>
            <person name="Waters E."/>
            <person name="Wood A."/>
            <person name="Yang L."/>
            <person name="Cove D."/>
            <person name="Cuming A."/>
            <person name="Hasebe M."/>
            <person name="Lucas S."/>
            <person name="Mishler D.B."/>
            <person name="Reski R."/>
            <person name="Grigoriev I."/>
            <person name="Quatrano R.S."/>
            <person name="Boore J.L."/>
        </authorList>
    </citation>
    <scope>NUCLEOTIDE SEQUENCE [LARGE SCALE GENOMIC DNA]</scope>
    <source>
        <strain evidence="2 3">cv. Gransden 2004</strain>
    </source>
</reference>
<accession>A0A2K1JXG8</accession>
<reference evidence="2" key="3">
    <citation type="submission" date="2020-12" db="UniProtKB">
        <authorList>
            <consortium name="EnsemblPlants"/>
        </authorList>
    </citation>
    <scope>IDENTIFICATION</scope>
</reference>
<dbReference type="EnsemblPlants" id="Pp3c10_3040V3.2">
    <property type="protein sequence ID" value="PAC:32900003.CDS.1"/>
    <property type="gene ID" value="Pp3c10_3040"/>
</dbReference>
<dbReference type="Proteomes" id="UP000006727">
    <property type="component" value="Chromosome 10"/>
</dbReference>
<dbReference type="InParanoid" id="A0A2K1JXG8"/>